<feature type="compositionally biased region" description="Basic and acidic residues" evidence="1">
    <location>
        <begin position="7"/>
        <end position="20"/>
    </location>
</feature>
<dbReference type="EMBL" id="QBKA01000002">
    <property type="protein sequence ID" value="RDC59565.1"/>
    <property type="molecule type" value="Genomic_DNA"/>
</dbReference>
<proteinExistence type="predicted"/>
<reference evidence="2 3" key="1">
    <citation type="submission" date="2018-04" db="EMBL/GenBank/DDBJ databases">
        <title>Altererythrobacter sp. HME9302 genome sequencing and assembly.</title>
        <authorList>
            <person name="Kang H."/>
            <person name="Kim H."/>
            <person name="Joh K."/>
        </authorList>
    </citation>
    <scope>NUCLEOTIDE SEQUENCE [LARGE SCALE GENOMIC DNA]</scope>
    <source>
        <strain evidence="2 3">HME9302</strain>
    </source>
</reference>
<evidence type="ECO:0000256" key="1">
    <source>
        <dbReference type="SAM" id="MobiDB-lite"/>
    </source>
</evidence>
<dbReference type="RefSeq" id="WP_230079856.1">
    <property type="nucleotide sequence ID" value="NZ_QBKA01000002.1"/>
</dbReference>
<comment type="caution">
    <text evidence="2">The sequence shown here is derived from an EMBL/GenBank/DDBJ whole genome shotgun (WGS) entry which is preliminary data.</text>
</comment>
<evidence type="ECO:0000313" key="3">
    <source>
        <dbReference type="Proteomes" id="UP000253727"/>
    </source>
</evidence>
<organism evidence="2 3">
    <name type="scientific">Alteripontixanthobacter maritimus</name>
    <dbReference type="NCBI Taxonomy" id="2161824"/>
    <lineage>
        <taxon>Bacteria</taxon>
        <taxon>Pseudomonadati</taxon>
        <taxon>Pseudomonadota</taxon>
        <taxon>Alphaproteobacteria</taxon>
        <taxon>Sphingomonadales</taxon>
        <taxon>Erythrobacteraceae</taxon>
        <taxon>Alteripontixanthobacter</taxon>
    </lineage>
</organism>
<feature type="region of interest" description="Disordered" evidence="1">
    <location>
        <begin position="1"/>
        <end position="37"/>
    </location>
</feature>
<dbReference type="AlphaFoldDB" id="A0A369Q7R4"/>
<keyword evidence="3" id="KW-1185">Reference proteome</keyword>
<name>A0A369Q7R4_9SPHN</name>
<protein>
    <submittedName>
        <fullName evidence="2">Uncharacterized protein</fullName>
    </submittedName>
</protein>
<accession>A0A369Q7R4</accession>
<dbReference type="Proteomes" id="UP000253727">
    <property type="component" value="Unassembled WGS sequence"/>
</dbReference>
<evidence type="ECO:0000313" key="2">
    <source>
        <dbReference type="EMBL" id="RDC59565.1"/>
    </source>
</evidence>
<gene>
    <name evidence="2" type="ORF">HME9302_00755</name>
</gene>
<sequence length="137" mass="14985">MLLELKSVPDGERTPARPFDEPAEAPTAPRRRARRTPADRLRAALLALSSGHGEVQHHNTRGWSSITFSGTRHTIRMAFDGAEAVAAGEHLVAELSEHEFTIPGQLVADAEITGVENTLLPEPRMLVECEILMLEDA</sequence>